<gene>
    <name evidence="5" type="primary">RCBTB1_12</name>
    <name evidence="6" type="synonym">RCBTB1_15</name>
    <name evidence="6" type="ORF">g.82786</name>
    <name evidence="5" type="ORF">g.82791</name>
</gene>
<feature type="domain" description="BTB" evidence="3">
    <location>
        <begin position="369"/>
        <end position="436"/>
    </location>
</feature>
<dbReference type="InterPro" id="IPR011333">
    <property type="entry name" value="SKP1/BTB/POZ_sf"/>
</dbReference>
<dbReference type="CDD" id="cd18498">
    <property type="entry name" value="BACK_RCBTB1_2"/>
    <property type="match status" value="1"/>
</dbReference>
<dbReference type="Gene3D" id="2.130.10.30">
    <property type="entry name" value="Regulator of chromosome condensation 1/beta-lactamase-inhibitor protein II"/>
    <property type="match status" value="2"/>
</dbReference>
<dbReference type="Pfam" id="PF25390">
    <property type="entry name" value="WD40_RLD"/>
    <property type="match status" value="1"/>
</dbReference>
<evidence type="ECO:0000259" key="3">
    <source>
        <dbReference type="PROSITE" id="PS50097"/>
    </source>
</evidence>
<evidence type="ECO:0000256" key="1">
    <source>
        <dbReference type="ARBA" id="ARBA00022737"/>
    </source>
</evidence>
<evidence type="ECO:0000256" key="2">
    <source>
        <dbReference type="PROSITE-ProRule" id="PRU00235"/>
    </source>
</evidence>
<dbReference type="Gene3D" id="3.30.710.10">
    <property type="entry name" value="Potassium Channel Kv1.1, Chain A"/>
    <property type="match status" value="1"/>
</dbReference>
<dbReference type="PROSITE" id="PS00626">
    <property type="entry name" value="RCC1_2"/>
    <property type="match status" value="1"/>
</dbReference>
<dbReference type="PROSITE" id="PS50012">
    <property type="entry name" value="RCC1_3"/>
    <property type="match status" value="4"/>
</dbReference>
<dbReference type="PANTHER" id="PTHR22872">
    <property type="entry name" value="BTK-BINDING PROTEIN-RELATED"/>
    <property type="match status" value="1"/>
</dbReference>
<dbReference type="InterPro" id="IPR058923">
    <property type="entry name" value="RCC1-like_dom"/>
</dbReference>
<feature type="repeat" description="RCC1" evidence="2">
    <location>
        <begin position="251"/>
        <end position="301"/>
    </location>
</feature>
<dbReference type="EMBL" id="GBRD01003010">
    <property type="protein sequence ID" value="JAG62811.1"/>
    <property type="molecule type" value="Transcribed_RNA"/>
</dbReference>
<protein>
    <submittedName>
        <fullName evidence="5">RCC1 and BTB domain-containing protein 1</fullName>
    </submittedName>
</protein>
<name>A0A0K8TBL4_LYGHE</name>
<dbReference type="EMBL" id="GDHC01012220">
    <property type="protein sequence ID" value="JAQ06409.1"/>
    <property type="molecule type" value="Transcribed_RNA"/>
</dbReference>
<reference evidence="5" key="2">
    <citation type="journal article" date="2016" name="Gigascience">
        <title>De novo construction of an expanded transcriptome assembly for the western tarnished plant bug, Lygus hesperus.</title>
        <authorList>
            <person name="Tassone E.E."/>
            <person name="Geib S.M."/>
            <person name="Hall B."/>
            <person name="Fabrick J.A."/>
            <person name="Brent C.S."/>
            <person name="Hull J.J."/>
        </authorList>
    </citation>
    <scope>NUCLEOTIDE SEQUENCE</scope>
</reference>
<sequence length="530" mass="58115">MDLKKWNIFALLDNDFAMEVKLMCVFGSHGNEALIVMKNDDVYALGANSSGCLGLGSLPSTLLPQKVAPLCKKGIIGFAYGSGPHVVAYTSKGEVYNWGHNGYCELATGSTNQSLVPIQVDGSLGDKIVVEVACGSHHSVALTNEGEVYAWGQNKSGQVGSGMNPNQSTPRKVNNSIGGKFIIGIACGQTSTIAVTNNGEVYGWGYNGNGQLGVGNTVNQLNPCRVMALSNTVIVKVVCGNSHTLALSDEGKVYAWGANTYGQLAMPTKSNVPQPEQILQQIGRIVDIAASHYSHISAAMAQNSRVYMWGQCRGQSVMEPTQTPFTSLHEAFAYYSLPSITYKPVTISWDHDTTVESSIKAAFDDQATSDLIIQVEGKDIYVHKSVLKIRCQHFRSMFQNHWEEDSKNVLEITQFTHPVYRAFLRYLYTDQVDLPPEQALELLDLANAYCEDSLKRMCEKLMRQGIDVENAAVLYYNAITFHAKELEEFCFRFALNHMTDVVQSKGFASLDETTIKNFITKAAKAGAFKT</sequence>
<proteinExistence type="predicted"/>
<reference evidence="4" key="1">
    <citation type="submission" date="2014-09" db="EMBL/GenBank/DDBJ databases">
        <authorList>
            <person name="Magalhaes I.L.F."/>
            <person name="Oliveira U."/>
            <person name="Santos F.R."/>
            <person name="Vidigal T.H.D.A."/>
            <person name="Brescovit A.D."/>
            <person name="Santos A.J."/>
        </authorList>
    </citation>
    <scope>NUCLEOTIDE SEQUENCE</scope>
</reference>
<dbReference type="AlphaFoldDB" id="A0A0K8TBL4"/>
<dbReference type="CDD" id="cd18298">
    <property type="entry name" value="BTB_POZ_RCBTB1_2"/>
    <property type="match status" value="1"/>
</dbReference>
<dbReference type="InterPro" id="IPR051625">
    <property type="entry name" value="Signaling_Regulatory_Domain"/>
</dbReference>
<dbReference type="InterPro" id="IPR000408">
    <property type="entry name" value="Reg_chr_condens"/>
</dbReference>
<evidence type="ECO:0000313" key="6">
    <source>
        <dbReference type="EMBL" id="JAQ06409.1"/>
    </source>
</evidence>
<dbReference type="SUPFAM" id="SSF50985">
    <property type="entry name" value="RCC1/BLIP-II"/>
    <property type="match status" value="1"/>
</dbReference>
<dbReference type="SUPFAM" id="SSF54695">
    <property type="entry name" value="POZ domain"/>
    <property type="match status" value="1"/>
</dbReference>
<dbReference type="PANTHER" id="PTHR22872:SF10">
    <property type="entry name" value="ULTRAVIOLET-B RECEPTOR UVR8"/>
    <property type="match status" value="1"/>
</dbReference>
<dbReference type="InterPro" id="IPR009091">
    <property type="entry name" value="RCC1/BLIP-II"/>
</dbReference>
<dbReference type="PROSITE" id="PS50097">
    <property type="entry name" value="BTB"/>
    <property type="match status" value="1"/>
</dbReference>
<dbReference type="SMART" id="SM00225">
    <property type="entry name" value="BTB"/>
    <property type="match status" value="1"/>
</dbReference>
<feature type="repeat" description="RCC1" evidence="2">
    <location>
        <begin position="146"/>
        <end position="198"/>
    </location>
</feature>
<dbReference type="InterPro" id="IPR000210">
    <property type="entry name" value="BTB/POZ_dom"/>
</dbReference>
<feature type="repeat" description="RCC1" evidence="2">
    <location>
        <begin position="93"/>
        <end position="145"/>
    </location>
</feature>
<dbReference type="PRINTS" id="PR00633">
    <property type="entry name" value="RCCNDNSATION"/>
</dbReference>
<keyword evidence="1" id="KW-0677">Repeat</keyword>
<organism evidence="4">
    <name type="scientific">Lygus hesperus</name>
    <name type="common">Western plant bug</name>
    <dbReference type="NCBI Taxonomy" id="30085"/>
    <lineage>
        <taxon>Eukaryota</taxon>
        <taxon>Metazoa</taxon>
        <taxon>Ecdysozoa</taxon>
        <taxon>Arthropoda</taxon>
        <taxon>Hexapoda</taxon>
        <taxon>Insecta</taxon>
        <taxon>Pterygota</taxon>
        <taxon>Neoptera</taxon>
        <taxon>Paraneoptera</taxon>
        <taxon>Hemiptera</taxon>
        <taxon>Heteroptera</taxon>
        <taxon>Panheteroptera</taxon>
        <taxon>Cimicomorpha</taxon>
        <taxon>Miridae</taxon>
        <taxon>Mirini</taxon>
        <taxon>Lygus</taxon>
    </lineage>
</organism>
<feature type="repeat" description="RCC1" evidence="2">
    <location>
        <begin position="199"/>
        <end position="250"/>
    </location>
</feature>
<dbReference type="Pfam" id="PF00651">
    <property type="entry name" value="BTB"/>
    <property type="match status" value="1"/>
</dbReference>
<evidence type="ECO:0000313" key="4">
    <source>
        <dbReference type="EMBL" id="JAG62811.1"/>
    </source>
</evidence>
<dbReference type="EMBL" id="GDHC01015211">
    <property type="protein sequence ID" value="JAQ03418.1"/>
    <property type="molecule type" value="Transcribed_RNA"/>
</dbReference>
<evidence type="ECO:0000313" key="5">
    <source>
        <dbReference type="EMBL" id="JAQ03418.1"/>
    </source>
</evidence>
<accession>A0A0K8TBL4</accession>